<dbReference type="EMBL" id="CAKMRJ010000543">
    <property type="protein sequence ID" value="CAH1419777.1"/>
    <property type="molecule type" value="Genomic_DNA"/>
</dbReference>
<name>A0AAU9M1T6_9ASTR</name>
<reference evidence="2 3" key="1">
    <citation type="submission" date="2022-01" db="EMBL/GenBank/DDBJ databases">
        <authorList>
            <person name="Xiong W."/>
            <person name="Schranz E."/>
        </authorList>
    </citation>
    <scope>NUCLEOTIDE SEQUENCE [LARGE SCALE GENOMIC DNA]</scope>
</reference>
<dbReference type="Pfam" id="PF23568">
    <property type="entry name" value="ARM_LIN"/>
    <property type="match status" value="1"/>
</dbReference>
<evidence type="ECO:0000313" key="2">
    <source>
        <dbReference type="EMBL" id="CAH1419777.1"/>
    </source>
</evidence>
<protein>
    <recommendedName>
        <fullName evidence="1">Putative E3 ubiquitin-protein ligase LIN N-terminal domain-containing protein</fullName>
    </recommendedName>
</protein>
<evidence type="ECO:0000313" key="3">
    <source>
        <dbReference type="Proteomes" id="UP001157418"/>
    </source>
</evidence>
<evidence type="ECO:0000259" key="1">
    <source>
        <dbReference type="Pfam" id="PF23568"/>
    </source>
</evidence>
<gene>
    <name evidence="2" type="ORF">LVIROSA_LOCUS7283</name>
</gene>
<dbReference type="AlphaFoldDB" id="A0AAU9M1T6"/>
<keyword evidence="3" id="KW-1185">Reference proteome</keyword>
<organism evidence="2 3">
    <name type="scientific">Lactuca virosa</name>
    <dbReference type="NCBI Taxonomy" id="75947"/>
    <lineage>
        <taxon>Eukaryota</taxon>
        <taxon>Viridiplantae</taxon>
        <taxon>Streptophyta</taxon>
        <taxon>Embryophyta</taxon>
        <taxon>Tracheophyta</taxon>
        <taxon>Spermatophyta</taxon>
        <taxon>Magnoliopsida</taxon>
        <taxon>eudicotyledons</taxon>
        <taxon>Gunneridae</taxon>
        <taxon>Pentapetalae</taxon>
        <taxon>asterids</taxon>
        <taxon>campanulids</taxon>
        <taxon>Asterales</taxon>
        <taxon>Asteraceae</taxon>
        <taxon>Cichorioideae</taxon>
        <taxon>Cichorieae</taxon>
        <taxon>Lactucinae</taxon>
        <taxon>Lactuca</taxon>
    </lineage>
</organism>
<comment type="caution">
    <text evidence="2">The sequence shown here is derived from an EMBL/GenBank/DDBJ whole genome shotgun (WGS) entry which is preliminary data.</text>
</comment>
<feature type="domain" description="Putative E3 ubiquitin-protein ligase LIN N-terminal" evidence="1">
    <location>
        <begin position="135"/>
        <end position="159"/>
    </location>
</feature>
<sequence>MNSELVNSLAKMISSPPPISFPPVFGFVTRRFLHRISQTQSPLSQPTSPATLSDSFPGNVRIDSIVRKQVSSSFMPYPQIIRHFPSSVADLVAAATTVHAEVAVSTTKQHTSVAKTEPYRFIYQSFTSFRRTIETTHSLPDLWEHFFLTHLLHIKIWYHFLLWLCLQSVNYLLHPVEEEGVHPLASMESYFTIFRSLTCMIPYCFPIRVAVFQLIETRCLIPQRDERLPSTRLSNTKRRIKR</sequence>
<dbReference type="Proteomes" id="UP001157418">
    <property type="component" value="Unassembled WGS sequence"/>
</dbReference>
<accession>A0AAU9M1T6</accession>
<proteinExistence type="predicted"/>
<dbReference type="InterPro" id="IPR056512">
    <property type="entry name" value="LIN_N"/>
</dbReference>